<evidence type="ECO:0000313" key="3">
    <source>
        <dbReference type="Proteomes" id="UP000297604"/>
    </source>
</evidence>
<organism evidence="2 3">
    <name type="scientific">Cryobacterium glucosi</name>
    <dbReference type="NCBI Taxonomy" id="1259175"/>
    <lineage>
        <taxon>Bacteria</taxon>
        <taxon>Bacillati</taxon>
        <taxon>Actinomycetota</taxon>
        <taxon>Actinomycetes</taxon>
        <taxon>Micrococcales</taxon>
        <taxon>Microbacteriaceae</taxon>
        <taxon>Cryobacterium</taxon>
    </lineage>
</organism>
<dbReference type="Proteomes" id="UP000297604">
    <property type="component" value="Unassembled WGS sequence"/>
</dbReference>
<keyword evidence="3" id="KW-1185">Reference proteome</keyword>
<dbReference type="Pfam" id="PF11228">
    <property type="entry name" value="DUF3027"/>
    <property type="match status" value="1"/>
</dbReference>
<evidence type="ECO:0000313" key="2">
    <source>
        <dbReference type="EMBL" id="TFC20382.1"/>
    </source>
</evidence>
<name>A0ABY2INL1_9MICO</name>
<dbReference type="RefSeq" id="WP_134561595.1">
    <property type="nucleotide sequence ID" value="NZ_SOFS01000019.1"/>
</dbReference>
<comment type="caution">
    <text evidence="2">The sequence shown here is derived from an EMBL/GenBank/DDBJ whole genome shotgun (WGS) entry which is preliminary data.</text>
</comment>
<sequence>MPEQIQDTTLDVPAVDAVADDAVADDAESPAADAVPTDETLVAAVEVARAALLTFTPEDTIGDPLGHVVEGDRVVSLLFDCTMTGYPGWRWTVTLSRIDGESLPQVLETELTPGDEALVAPEWIPWSDRLADYRTAQDLVAATAAADALDDDTDDDDDDTDDDDDDTDDDDADDDDDDADDDDADDDDADDDDDDDEEEDDDIDPDDIDEDE</sequence>
<dbReference type="InterPro" id="IPR021391">
    <property type="entry name" value="DUF3027"/>
</dbReference>
<feature type="region of interest" description="Disordered" evidence="1">
    <location>
        <begin position="145"/>
        <end position="212"/>
    </location>
</feature>
<accession>A0ABY2INL1</accession>
<protein>
    <submittedName>
        <fullName evidence="2">DUF3027 domain-containing protein</fullName>
    </submittedName>
</protein>
<proteinExistence type="predicted"/>
<dbReference type="EMBL" id="SOFS01000019">
    <property type="protein sequence ID" value="TFC20382.1"/>
    <property type="molecule type" value="Genomic_DNA"/>
</dbReference>
<reference evidence="2 3" key="1">
    <citation type="submission" date="2019-03" db="EMBL/GenBank/DDBJ databases">
        <title>Genomics of glacier-inhabiting Cryobacterium strains.</title>
        <authorList>
            <person name="Liu Q."/>
            <person name="Xin Y.-H."/>
        </authorList>
    </citation>
    <scope>NUCLEOTIDE SEQUENCE [LARGE SCALE GENOMIC DNA]</scope>
    <source>
        <strain evidence="2 3">MDB1-5</strain>
    </source>
</reference>
<evidence type="ECO:0000256" key="1">
    <source>
        <dbReference type="SAM" id="MobiDB-lite"/>
    </source>
</evidence>
<gene>
    <name evidence="2" type="ORF">E3O46_09160</name>
</gene>
<feature type="compositionally biased region" description="Acidic residues" evidence="1">
    <location>
        <begin position="148"/>
        <end position="212"/>
    </location>
</feature>